<accession>A0AB34III1</accession>
<evidence type="ECO:0000313" key="3">
    <source>
        <dbReference type="Proteomes" id="UP001515480"/>
    </source>
</evidence>
<dbReference type="Proteomes" id="UP001515480">
    <property type="component" value="Unassembled WGS sequence"/>
</dbReference>
<gene>
    <name evidence="2" type="ORF">AB1Y20_012427</name>
</gene>
<organism evidence="2 3">
    <name type="scientific">Prymnesium parvum</name>
    <name type="common">Toxic golden alga</name>
    <dbReference type="NCBI Taxonomy" id="97485"/>
    <lineage>
        <taxon>Eukaryota</taxon>
        <taxon>Haptista</taxon>
        <taxon>Haptophyta</taxon>
        <taxon>Prymnesiophyceae</taxon>
        <taxon>Prymnesiales</taxon>
        <taxon>Prymnesiaceae</taxon>
        <taxon>Prymnesium</taxon>
    </lineage>
</organism>
<dbReference type="AlphaFoldDB" id="A0AB34III1"/>
<evidence type="ECO:0000256" key="1">
    <source>
        <dbReference type="SAM" id="MobiDB-lite"/>
    </source>
</evidence>
<feature type="region of interest" description="Disordered" evidence="1">
    <location>
        <begin position="15"/>
        <end position="112"/>
    </location>
</feature>
<comment type="caution">
    <text evidence="2">The sequence shown here is derived from an EMBL/GenBank/DDBJ whole genome shotgun (WGS) entry which is preliminary data.</text>
</comment>
<sequence length="151" mass="16835">MQSAEHLDASLRHLSQRRARRSNSWVVPRYSPDQTASQSSRRRKVAKRGRTRTTGTEVEMIALPKHWFSEPLQTQAADHQGQGSGGDILRPDEATRDGLHSRLRVDRRGEDATHADCREAELHPLQVHVREAVSAGPDLAPGGGAPKHLRF</sequence>
<feature type="compositionally biased region" description="Basic residues" evidence="1">
    <location>
        <begin position="40"/>
        <end position="51"/>
    </location>
</feature>
<keyword evidence="3" id="KW-1185">Reference proteome</keyword>
<reference evidence="2 3" key="1">
    <citation type="journal article" date="2024" name="Science">
        <title>Giant polyketide synthase enzymes in the biosynthesis of giant marine polyether toxins.</title>
        <authorList>
            <person name="Fallon T.R."/>
            <person name="Shende V.V."/>
            <person name="Wierzbicki I.H."/>
            <person name="Pendleton A.L."/>
            <person name="Watervoot N.F."/>
            <person name="Auber R.P."/>
            <person name="Gonzalez D.J."/>
            <person name="Wisecaver J.H."/>
            <person name="Moore B.S."/>
        </authorList>
    </citation>
    <scope>NUCLEOTIDE SEQUENCE [LARGE SCALE GENOMIC DNA]</scope>
    <source>
        <strain evidence="2 3">12B1</strain>
    </source>
</reference>
<protein>
    <submittedName>
        <fullName evidence="2">Uncharacterized protein</fullName>
    </submittedName>
</protein>
<name>A0AB34III1_PRYPA</name>
<evidence type="ECO:0000313" key="2">
    <source>
        <dbReference type="EMBL" id="KAL1499740.1"/>
    </source>
</evidence>
<feature type="compositionally biased region" description="Basic and acidic residues" evidence="1">
    <location>
        <begin position="89"/>
        <end position="112"/>
    </location>
</feature>
<dbReference type="EMBL" id="JBGBPQ010000024">
    <property type="protein sequence ID" value="KAL1499740.1"/>
    <property type="molecule type" value="Genomic_DNA"/>
</dbReference>
<proteinExistence type="predicted"/>